<organism evidence="1 2">
    <name type="scientific">Lentinus brumalis</name>
    <dbReference type="NCBI Taxonomy" id="2498619"/>
    <lineage>
        <taxon>Eukaryota</taxon>
        <taxon>Fungi</taxon>
        <taxon>Dikarya</taxon>
        <taxon>Basidiomycota</taxon>
        <taxon>Agaricomycotina</taxon>
        <taxon>Agaricomycetes</taxon>
        <taxon>Polyporales</taxon>
        <taxon>Polyporaceae</taxon>
        <taxon>Lentinus</taxon>
    </lineage>
</organism>
<dbReference type="EMBL" id="KZ857400">
    <property type="protein sequence ID" value="RDX50265.1"/>
    <property type="molecule type" value="Genomic_DNA"/>
</dbReference>
<dbReference type="AlphaFoldDB" id="A0A371DCI6"/>
<gene>
    <name evidence="1" type="ORF">OH76DRAFT_465727</name>
</gene>
<sequence>MLSAQALSVRCISCAHPCQVVHAPHNSPQTTHRYVSSVQRASVLRLTVTRSYSSPQKGTSKIYPLLVVWSASTATTALRSGISSSRGCPFEWSAHGRKRSSPAAHAHAGAYALPRLAARHLDRHGIQSSCACQRLEHGFSRGTSCEIGVKHVR</sequence>
<accession>A0A371DCI6</accession>
<name>A0A371DCI6_9APHY</name>
<protein>
    <submittedName>
        <fullName evidence="1">Uncharacterized protein</fullName>
    </submittedName>
</protein>
<dbReference type="Proteomes" id="UP000256964">
    <property type="component" value="Unassembled WGS sequence"/>
</dbReference>
<evidence type="ECO:0000313" key="1">
    <source>
        <dbReference type="EMBL" id="RDX50265.1"/>
    </source>
</evidence>
<reference evidence="1 2" key="1">
    <citation type="journal article" date="2018" name="Biotechnol. Biofuels">
        <title>Integrative visual omics of the white-rot fungus Polyporus brumalis exposes the biotechnological potential of its oxidative enzymes for delignifying raw plant biomass.</title>
        <authorList>
            <person name="Miyauchi S."/>
            <person name="Rancon A."/>
            <person name="Drula E."/>
            <person name="Hage H."/>
            <person name="Chaduli D."/>
            <person name="Favel A."/>
            <person name="Grisel S."/>
            <person name="Henrissat B."/>
            <person name="Herpoel-Gimbert I."/>
            <person name="Ruiz-Duenas F.J."/>
            <person name="Chevret D."/>
            <person name="Hainaut M."/>
            <person name="Lin J."/>
            <person name="Wang M."/>
            <person name="Pangilinan J."/>
            <person name="Lipzen A."/>
            <person name="Lesage-Meessen L."/>
            <person name="Navarro D."/>
            <person name="Riley R."/>
            <person name="Grigoriev I.V."/>
            <person name="Zhou S."/>
            <person name="Raouche S."/>
            <person name="Rosso M.N."/>
        </authorList>
    </citation>
    <scope>NUCLEOTIDE SEQUENCE [LARGE SCALE GENOMIC DNA]</scope>
    <source>
        <strain evidence="1 2">BRFM 1820</strain>
    </source>
</reference>
<proteinExistence type="predicted"/>
<evidence type="ECO:0000313" key="2">
    <source>
        <dbReference type="Proteomes" id="UP000256964"/>
    </source>
</evidence>
<keyword evidence="2" id="KW-1185">Reference proteome</keyword>